<dbReference type="GO" id="GO:0016236">
    <property type="term" value="P:macroautophagy"/>
    <property type="evidence" value="ECO:0007669"/>
    <property type="project" value="TreeGrafter"/>
</dbReference>
<reference evidence="4" key="1">
    <citation type="submission" date="2023-02" db="EMBL/GenBank/DDBJ databases">
        <title>Identification and recombinant expression of a fungal hydrolase from Papiliotrema laurentii that hydrolyzes apple cutin and clears colloidal polyester polyurethane.</title>
        <authorList>
            <consortium name="DOE Joint Genome Institute"/>
            <person name="Roman V.A."/>
            <person name="Bojanowski C."/>
            <person name="Crable B.R."/>
            <person name="Wagner D.N."/>
            <person name="Hung C.S."/>
            <person name="Nadeau L.J."/>
            <person name="Schratz L."/>
            <person name="Haridas S."/>
            <person name="Pangilinan J."/>
            <person name="Lipzen A."/>
            <person name="Na H."/>
            <person name="Yan M."/>
            <person name="Ng V."/>
            <person name="Grigoriev I.V."/>
            <person name="Spatafora J.W."/>
            <person name="Barlow D."/>
            <person name="Biffinger J."/>
            <person name="Kelley-Loughnane N."/>
            <person name="Varaljay V.A."/>
            <person name="Crookes-Goodson W.J."/>
        </authorList>
    </citation>
    <scope>NUCLEOTIDE SEQUENCE</scope>
    <source>
        <strain evidence="4">5307AH</strain>
    </source>
</reference>
<comment type="caution">
    <text evidence="4">The sequence shown here is derived from an EMBL/GenBank/DDBJ whole genome shotgun (WGS) entry which is preliminary data.</text>
</comment>
<dbReference type="PROSITE" id="PS50213">
    <property type="entry name" value="FAS1"/>
    <property type="match status" value="1"/>
</dbReference>
<evidence type="ECO:0000313" key="5">
    <source>
        <dbReference type="Proteomes" id="UP001182556"/>
    </source>
</evidence>
<dbReference type="SMART" id="SM00554">
    <property type="entry name" value="FAS1"/>
    <property type="match status" value="2"/>
</dbReference>
<dbReference type="InterPro" id="IPR036378">
    <property type="entry name" value="FAS1_dom_sf"/>
</dbReference>
<evidence type="ECO:0000259" key="3">
    <source>
        <dbReference type="PROSITE" id="PS50213"/>
    </source>
</evidence>
<name>A0AAD9FVL7_PAPLA</name>
<dbReference type="AlphaFoldDB" id="A0AAD9FVL7"/>
<feature type="signal peptide" evidence="2">
    <location>
        <begin position="1"/>
        <end position="29"/>
    </location>
</feature>
<evidence type="ECO:0000256" key="2">
    <source>
        <dbReference type="SAM" id="SignalP"/>
    </source>
</evidence>
<dbReference type="GO" id="GO:0005615">
    <property type="term" value="C:extracellular space"/>
    <property type="evidence" value="ECO:0007669"/>
    <property type="project" value="TreeGrafter"/>
</dbReference>
<sequence length="415" mass="44102">MPRTVGSRLLATLPLIFLLFSTLIIRVEGQAAQVDCPDSNLTTYLLALIDTLYNNGLTYYESLLATLSESDDGYRLLESWYTDHDHLTLFAPTDAAFQQAGLAPPFGSLSSKAIVGIVAYHAAMGQWGYASLPEAPKKGFADTMLRLKDWVDPTAAVNSTAHAPLVLQQGDKGAISIRLATGNATTWGWVINGGKDVWNVDIIPIDTVMPLPPKLSQALTLGTTSRSIKGLPEFQKALDSAGGAKQLEPLTEGGFTIFAPIDDAFTPETHKALSSEASVKILGNHYATNYSLFSRIWVDNGPYDLPVLSGSTLRIQQADTGATVSLGNQSVRILRSDVVLENGVMHIIEDVLADPRVVAAAATMSGTAAHPSSTGTGTGQPTTTVKKSDAEALRLASDWCLAALIAVGMISVYVG</sequence>
<dbReference type="Proteomes" id="UP001182556">
    <property type="component" value="Unassembled WGS sequence"/>
</dbReference>
<keyword evidence="2" id="KW-0732">Signal</keyword>
<keyword evidence="5" id="KW-1185">Reference proteome</keyword>
<feature type="chain" id="PRO_5042092456" evidence="2">
    <location>
        <begin position="30"/>
        <end position="415"/>
    </location>
</feature>
<dbReference type="InterPro" id="IPR050904">
    <property type="entry name" value="Adhesion/Biosynth-related"/>
</dbReference>
<proteinExistence type="predicted"/>
<dbReference type="InterPro" id="IPR000782">
    <property type="entry name" value="FAS1_domain"/>
</dbReference>
<evidence type="ECO:0000313" key="4">
    <source>
        <dbReference type="EMBL" id="KAK1927049.1"/>
    </source>
</evidence>
<dbReference type="SUPFAM" id="SSF82153">
    <property type="entry name" value="FAS1 domain"/>
    <property type="match status" value="2"/>
</dbReference>
<gene>
    <name evidence="4" type="ORF">DB88DRAFT_476510</name>
</gene>
<feature type="domain" description="FAS1" evidence="3">
    <location>
        <begin position="218"/>
        <end position="352"/>
    </location>
</feature>
<dbReference type="Gene3D" id="2.30.180.10">
    <property type="entry name" value="FAS1 domain"/>
    <property type="match status" value="2"/>
</dbReference>
<evidence type="ECO:0000256" key="1">
    <source>
        <dbReference type="SAM" id="MobiDB-lite"/>
    </source>
</evidence>
<dbReference type="Pfam" id="PF02469">
    <property type="entry name" value="Fasciclin"/>
    <property type="match status" value="1"/>
</dbReference>
<feature type="region of interest" description="Disordered" evidence="1">
    <location>
        <begin position="365"/>
        <end position="384"/>
    </location>
</feature>
<dbReference type="GO" id="GO:0000329">
    <property type="term" value="C:fungal-type vacuole membrane"/>
    <property type="evidence" value="ECO:0007669"/>
    <property type="project" value="TreeGrafter"/>
</dbReference>
<dbReference type="PANTHER" id="PTHR10900:SF122">
    <property type="entry name" value="FAS1 DOMAIN-CONTAINING PROTEIN"/>
    <property type="match status" value="1"/>
</dbReference>
<accession>A0AAD9FVL7</accession>
<organism evidence="4 5">
    <name type="scientific">Papiliotrema laurentii</name>
    <name type="common">Cryptococcus laurentii</name>
    <dbReference type="NCBI Taxonomy" id="5418"/>
    <lineage>
        <taxon>Eukaryota</taxon>
        <taxon>Fungi</taxon>
        <taxon>Dikarya</taxon>
        <taxon>Basidiomycota</taxon>
        <taxon>Agaricomycotina</taxon>
        <taxon>Tremellomycetes</taxon>
        <taxon>Tremellales</taxon>
        <taxon>Rhynchogastremaceae</taxon>
        <taxon>Papiliotrema</taxon>
    </lineage>
</organism>
<protein>
    <submittedName>
        <fullName evidence="4">FAS1 domain-containing protein</fullName>
    </submittedName>
</protein>
<dbReference type="PANTHER" id="PTHR10900">
    <property type="entry name" value="PERIOSTIN-RELATED"/>
    <property type="match status" value="1"/>
</dbReference>
<dbReference type="EMBL" id="JAODAN010000001">
    <property type="protein sequence ID" value="KAK1927049.1"/>
    <property type="molecule type" value="Genomic_DNA"/>
</dbReference>